<dbReference type="PROSITE" id="PS50206">
    <property type="entry name" value="RHODANESE_3"/>
    <property type="match status" value="1"/>
</dbReference>
<keyword evidence="1 2" id="KW-0711">Selenium</keyword>
<dbReference type="InterPro" id="IPR017582">
    <property type="entry name" value="SelU"/>
</dbReference>
<evidence type="ECO:0000256" key="2">
    <source>
        <dbReference type="HAMAP-Rule" id="MF_01622"/>
    </source>
</evidence>
<dbReference type="PANTHER" id="PTHR30401:SF0">
    <property type="entry name" value="TRNA 2-SELENOURIDINE SYNTHASE"/>
    <property type="match status" value="1"/>
</dbReference>
<dbReference type="NCBIfam" id="NF008750">
    <property type="entry name" value="PRK11784.1-2"/>
    <property type="match status" value="1"/>
</dbReference>
<organism evidence="4 5">
    <name type="scientific">Microbulbifer bruguierae</name>
    <dbReference type="NCBI Taxonomy" id="3029061"/>
    <lineage>
        <taxon>Bacteria</taxon>
        <taxon>Pseudomonadati</taxon>
        <taxon>Pseudomonadota</taxon>
        <taxon>Gammaproteobacteria</taxon>
        <taxon>Cellvibrionales</taxon>
        <taxon>Microbulbiferaceae</taxon>
        <taxon>Microbulbifer</taxon>
    </lineage>
</organism>
<dbReference type="InterPro" id="IPR058840">
    <property type="entry name" value="AAA_SelU"/>
</dbReference>
<dbReference type="Proteomes" id="UP001236500">
    <property type="component" value="Chromosome"/>
</dbReference>
<dbReference type="EMBL" id="CP118605">
    <property type="protein sequence ID" value="WGL17595.1"/>
    <property type="molecule type" value="Genomic_DNA"/>
</dbReference>
<sequence length="380" mass="43049">MSEDDANNQSDHNSNRSDTANYREIFLHDLPLIDTRAPVEFNKGSFPNAVNLPLMTDVERQKVGTCYKQKGQQAAIVLGHELVSGEIKNARVAAWAAFARAHPEGYLFCFRGGLRSRISQQWLAQAGVDYPRISGGYKAMRTFLIEEIESAVRECRFTIVGGMTGTGKTEVLAQLDNAVDLEGHANHRGSSFGKKATPQPSQIGFENALAIDFLKRRNAGQQQFVLEDESRLIGRCSLPLSLHQGMRTYPLVWLDDALESRIERILKDYVIDLCAEFVSLHGEVEGRQLFAVTLRQNLANITRRLGGERFRELDSMMQDALKQQLAHDTVDLHRHWITALLRDYYDPMYVYQLAQKGDRIVFRGNQRDVVAFLRAQYEEG</sequence>
<dbReference type="GO" id="GO:0016740">
    <property type="term" value="F:transferase activity"/>
    <property type="evidence" value="ECO:0007669"/>
    <property type="project" value="UniProtKB-KW"/>
</dbReference>
<dbReference type="InterPro" id="IPR036873">
    <property type="entry name" value="Rhodanese-like_dom_sf"/>
</dbReference>
<keyword evidence="5" id="KW-1185">Reference proteome</keyword>
<comment type="catalytic activity">
    <reaction evidence="2">
        <text>5-methylaminomethyl-S-(2E)-geranyl-thiouridine(34) in tRNA + selenophosphate + H(+) = 5-methylaminomethyl-2-(Se-phospho)selenouridine(34) in tRNA + (2E)-thiogeraniol</text>
        <dbReference type="Rhea" id="RHEA:60172"/>
        <dbReference type="Rhea" id="RHEA-COMP:14654"/>
        <dbReference type="Rhea" id="RHEA-COMP:15523"/>
        <dbReference type="ChEBI" id="CHEBI:15378"/>
        <dbReference type="ChEBI" id="CHEBI:16144"/>
        <dbReference type="ChEBI" id="CHEBI:140632"/>
        <dbReference type="ChEBI" id="CHEBI:143702"/>
        <dbReference type="ChEBI" id="CHEBI:143703"/>
    </reaction>
</comment>
<comment type="catalytic activity">
    <reaction evidence="2">
        <text>5-methylaminomethyl-2-(Se-phospho)selenouridine(34) in tRNA + H2O = 5-methylaminomethyl-2-selenouridine(34) in tRNA + phosphate</text>
        <dbReference type="Rhea" id="RHEA:60176"/>
        <dbReference type="Rhea" id="RHEA-COMP:10196"/>
        <dbReference type="Rhea" id="RHEA-COMP:15523"/>
        <dbReference type="ChEBI" id="CHEBI:15377"/>
        <dbReference type="ChEBI" id="CHEBI:43474"/>
        <dbReference type="ChEBI" id="CHEBI:82743"/>
        <dbReference type="ChEBI" id="CHEBI:143702"/>
    </reaction>
</comment>
<dbReference type="NCBIfam" id="NF008751">
    <property type="entry name" value="PRK11784.1-3"/>
    <property type="match status" value="1"/>
</dbReference>
<proteinExistence type="inferred from homology"/>
<dbReference type="Gene3D" id="3.40.250.10">
    <property type="entry name" value="Rhodanese-like domain"/>
    <property type="match status" value="1"/>
</dbReference>
<gene>
    <name evidence="4" type="primary">mnmH</name>
    <name evidence="2" type="synonym">selU</name>
    <name evidence="4" type="ORF">PVT68_04705</name>
</gene>
<dbReference type="InterPro" id="IPR001763">
    <property type="entry name" value="Rhodanese-like_dom"/>
</dbReference>
<feature type="active site" description="S-selanylcysteine intermediate" evidence="2">
    <location>
        <position position="109"/>
    </location>
</feature>
<feature type="domain" description="Rhodanese" evidence="3">
    <location>
        <begin position="26"/>
        <end position="149"/>
    </location>
</feature>
<dbReference type="SUPFAM" id="SSF52821">
    <property type="entry name" value="Rhodanese/Cell cycle control phosphatase"/>
    <property type="match status" value="1"/>
</dbReference>
<dbReference type="EC" id="2.9.1.3" evidence="2"/>
<accession>A0ABY8NF84</accession>
<dbReference type="HAMAP" id="MF_01622">
    <property type="entry name" value="tRNA_sel_U_synth"/>
    <property type="match status" value="1"/>
</dbReference>
<protein>
    <recommendedName>
        <fullName evidence="2">tRNA 2-selenouridine synthase</fullName>
        <ecNumber evidence="2">2.9.1.3</ecNumber>
    </recommendedName>
</protein>
<evidence type="ECO:0000259" key="3">
    <source>
        <dbReference type="PROSITE" id="PS50206"/>
    </source>
</evidence>
<reference evidence="4 5" key="1">
    <citation type="submission" date="2023-02" db="EMBL/GenBank/DDBJ databases">
        <title>Description and genomic characterization of Microbulbifer bruguierae sp. nov., isolated from the sediment of mangrove plant Bruguiera sexangula.</title>
        <authorList>
            <person name="Long M."/>
        </authorList>
    </citation>
    <scope>NUCLEOTIDE SEQUENCE [LARGE SCALE GENOMIC DNA]</scope>
    <source>
        <strain evidence="4 5">H12</strain>
    </source>
</reference>
<dbReference type="RefSeq" id="WP_280321478.1">
    <property type="nucleotide sequence ID" value="NZ_CP118605.1"/>
</dbReference>
<comment type="catalytic activity">
    <reaction evidence="2">
        <text>5-methylaminomethyl-2-thiouridine(34) in tRNA + selenophosphate + (2E)-geranyl diphosphate + H2O + H(+) = 5-methylaminomethyl-2-selenouridine(34) in tRNA + (2E)-thiogeraniol + phosphate + diphosphate</text>
        <dbReference type="Rhea" id="RHEA:42716"/>
        <dbReference type="Rhea" id="RHEA-COMP:10195"/>
        <dbReference type="Rhea" id="RHEA-COMP:10196"/>
        <dbReference type="ChEBI" id="CHEBI:15377"/>
        <dbReference type="ChEBI" id="CHEBI:15378"/>
        <dbReference type="ChEBI" id="CHEBI:16144"/>
        <dbReference type="ChEBI" id="CHEBI:33019"/>
        <dbReference type="ChEBI" id="CHEBI:43474"/>
        <dbReference type="ChEBI" id="CHEBI:58057"/>
        <dbReference type="ChEBI" id="CHEBI:74455"/>
        <dbReference type="ChEBI" id="CHEBI:82743"/>
        <dbReference type="ChEBI" id="CHEBI:143703"/>
        <dbReference type="EC" id="2.9.1.3"/>
    </reaction>
</comment>
<dbReference type="Pfam" id="PF26341">
    <property type="entry name" value="AAA_SelU"/>
    <property type="match status" value="1"/>
</dbReference>
<evidence type="ECO:0000256" key="1">
    <source>
        <dbReference type="ARBA" id="ARBA00023266"/>
    </source>
</evidence>
<dbReference type="PANTHER" id="PTHR30401">
    <property type="entry name" value="TRNA 2-SELENOURIDINE SYNTHASE"/>
    <property type="match status" value="1"/>
</dbReference>
<dbReference type="NCBIfam" id="TIGR03167">
    <property type="entry name" value="tRNA_sel_U_synt"/>
    <property type="match status" value="1"/>
</dbReference>
<evidence type="ECO:0000313" key="5">
    <source>
        <dbReference type="Proteomes" id="UP001236500"/>
    </source>
</evidence>
<keyword evidence="2 4" id="KW-0808">Transferase</keyword>
<evidence type="ECO:0000313" key="4">
    <source>
        <dbReference type="EMBL" id="WGL17595.1"/>
    </source>
</evidence>
<comment type="catalytic activity">
    <reaction evidence="2">
        <text>5-methylaminomethyl-2-thiouridine(34) in tRNA + (2E)-geranyl diphosphate = 5-methylaminomethyl-S-(2E)-geranyl-thiouridine(34) in tRNA + diphosphate</text>
        <dbReference type="Rhea" id="RHEA:14085"/>
        <dbReference type="Rhea" id="RHEA-COMP:10195"/>
        <dbReference type="Rhea" id="RHEA-COMP:14654"/>
        <dbReference type="ChEBI" id="CHEBI:33019"/>
        <dbReference type="ChEBI" id="CHEBI:58057"/>
        <dbReference type="ChEBI" id="CHEBI:74455"/>
        <dbReference type="ChEBI" id="CHEBI:140632"/>
    </reaction>
</comment>
<comment type="function">
    <text evidence="2">Involved in the post-transcriptional modification of the uridine at the wobble position (U34) of tRNA(Lys), tRNA(Glu) and tRNA(Gln). Catalyzes the conversion of 2-thiouridine (S2U-RNA) to 2-selenouridine (Se2U-RNA). Acts in a two-step process involving geranylation of 2-thiouridine (S2U) to S-geranyl-2-thiouridine (geS2U) and subsequent selenation of the latter derivative to 2-selenouridine (Se2U) in the tRNA chain.</text>
</comment>
<dbReference type="SMART" id="SM00450">
    <property type="entry name" value="RHOD"/>
    <property type="match status" value="1"/>
</dbReference>
<comment type="similarity">
    <text evidence="2">Belongs to the SelU family.</text>
</comment>
<name>A0ABY8NF84_9GAMM</name>
<comment type="subunit">
    <text evidence="2">Monomer.</text>
</comment>